<dbReference type="SUPFAM" id="SSF56801">
    <property type="entry name" value="Acetyl-CoA synthetase-like"/>
    <property type="match status" value="1"/>
</dbReference>
<dbReference type="PANTHER" id="PTHR43845:SF1">
    <property type="entry name" value="BLR5969 PROTEIN"/>
    <property type="match status" value="1"/>
</dbReference>
<organism evidence="1 2">
    <name type="scientific">Phaeovulum vinaykumarii</name>
    <dbReference type="NCBI Taxonomy" id="407234"/>
    <lineage>
        <taxon>Bacteria</taxon>
        <taxon>Pseudomonadati</taxon>
        <taxon>Pseudomonadota</taxon>
        <taxon>Alphaproteobacteria</taxon>
        <taxon>Rhodobacterales</taxon>
        <taxon>Paracoccaceae</taxon>
        <taxon>Phaeovulum</taxon>
    </lineage>
</organism>
<dbReference type="PANTHER" id="PTHR43845">
    <property type="entry name" value="BLR5969 PROTEIN"/>
    <property type="match status" value="1"/>
</dbReference>
<name>A0A1N7MLX4_9RHOB</name>
<dbReference type="RefSeq" id="WP_076367080.1">
    <property type="nucleotide sequence ID" value="NZ_FTOM01000008.1"/>
</dbReference>
<dbReference type="InterPro" id="IPR045851">
    <property type="entry name" value="AMP-bd_C_sf"/>
</dbReference>
<reference evidence="2" key="1">
    <citation type="submission" date="2017-01" db="EMBL/GenBank/DDBJ databases">
        <authorList>
            <person name="Varghese N."/>
            <person name="Submissions S."/>
        </authorList>
    </citation>
    <scope>NUCLEOTIDE SEQUENCE [LARGE SCALE GENOMIC DNA]</scope>
    <source>
        <strain evidence="2">DSM 18714</strain>
    </source>
</reference>
<dbReference type="GO" id="GO:0016874">
    <property type="term" value="F:ligase activity"/>
    <property type="evidence" value="ECO:0007669"/>
    <property type="project" value="UniProtKB-KW"/>
</dbReference>
<evidence type="ECO:0000313" key="2">
    <source>
        <dbReference type="Proteomes" id="UP000186098"/>
    </source>
</evidence>
<evidence type="ECO:0000313" key="1">
    <source>
        <dbReference type="EMBL" id="SIS86931.1"/>
    </source>
</evidence>
<dbReference type="Gene3D" id="3.30.300.30">
    <property type="match status" value="1"/>
</dbReference>
<keyword evidence="1" id="KW-0436">Ligase</keyword>
<accession>A0A1N7MLX4</accession>
<dbReference type="EMBL" id="FTOM01000008">
    <property type="protein sequence ID" value="SIS86931.1"/>
    <property type="molecule type" value="Genomic_DNA"/>
</dbReference>
<dbReference type="InterPro" id="IPR042099">
    <property type="entry name" value="ANL_N_sf"/>
</dbReference>
<dbReference type="AlphaFoldDB" id="A0A1N7MLX4"/>
<gene>
    <name evidence="1" type="ORF">SAMN05421795_10853</name>
</gene>
<dbReference type="OrthoDB" id="580775at2"/>
<keyword evidence="2" id="KW-1185">Reference proteome</keyword>
<dbReference type="STRING" id="407234.SAMN05421795_10853"/>
<protein>
    <submittedName>
        <fullName evidence="1">Phenylacetate-CoA ligase</fullName>
    </submittedName>
</protein>
<proteinExistence type="predicted"/>
<dbReference type="Gene3D" id="3.40.50.12780">
    <property type="entry name" value="N-terminal domain of ligase-like"/>
    <property type="match status" value="1"/>
</dbReference>
<dbReference type="Proteomes" id="UP000186098">
    <property type="component" value="Unassembled WGS sequence"/>
</dbReference>
<sequence>MTRPFDTLETRSAERRAEDLARALPVQIARALGAPGIAAHLGDLDPTRITTLADLARLPVLRKSDLGAAQKRHAPFGGLTTRDASGFEHIFQSPGPIYEPGSTAPDWWRMGRFLHAAGVGPGDIVQNCFGYHLTPAGMIFESGARAVGAAVLPAGTGQTELQVRAAADIGTSVYAGTPDFLKVILDKADEMGEVLKISRAAVGGGALFPSLRAEYRARGIACLQCYATADLGNIAYESPAMEGMIVDEGVIVEIVRPGTGDPVPEGEVGEVVVTTLNPDYPLVRFATGDLSAVLPGVSPCGRTNMRIKGWMGRADQTTKIKGMFVRPEQVAAFVARHPEVARARVVAEREGEMDVMRVQVETPSAEAAPYEASVVEVLKMKGRVEIVAPGALPNDGKVIEDRRTYG</sequence>